<dbReference type="Proteomes" id="UP000231279">
    <property type="component" value="Unassembled WGS sequence"/>
</dbReference>
<feature type="compositionally biased region" description="Polar residues" evidence="1">
    <location>
        <begin position="67"/>
        <end position="77"/>
    </location>
</feature>
<proteinExistence type="predicted"/>
<feature type="compositionally biased region" description="Basic and acidic residues" evidence="1">
    <location>
        <begin position="56"/>
        <end position="66"/>
    </location>
</feature>
<name>A0A2G9GSI2_9LAMI</name>
<sequence>MITQDCTVPGKNIYYRERGREGERERANYYVVDCPLKQRTRETFARKFKQITLTDEKPHHKPRETLSTEVINKFNSS</sequence>
<gene>
    <name evidence="2" type="ORF">CDL12_19209</name>
</gene>
<comment type="caution">
    <text evidence="2">The sequence shown here is derived from an EMBL/GenBank/DDBJ whole genome shotgun (WGS) entry which is preliminary data.</text>
</comment>
<organism evidence="2 3">
    <name type="scientific">Handroanthus impetiginosus</name>
    <dbReference type="NCBI Taxonomy" id="429701"/>
    <lineage>
        <taxon>Eukaryota</taxon>
        <taxon>Viridiplantae</taxon>
        <taxon>Streptophyta</taxon>
        <taxon>Embryophyta</taxon>
        <taxon>Tracheophyta</taxon>
        <taxon>Spermatophyta</taxon>
        <taxon>Magnoliopsida</taxon>
        <taxon>eudicotyledons</taxon>
        <taxon>Gunneridae</taxon>
        <taxon>Pentapetalae</taxon>
        <taxon>asterids</taxon>
        <taxon>lamiids</taxon>
        <taxon>Lamiales</taxon>
        <taxon>Bignoniaceae</taxon>
        <taxon>Crescentiina</taxon>
        <taxon>Tabebuia alliance</taxon>
        <taxon>Handroanthus</taxon>
    </lineage>
</organism>
<feature type="region of interest" description="Disordered" evidence="1">
    <location>
        <begin position="56"/>
        <end position="77"/>
    </location>
</feature>
<evidence type="ECO:0000313" key="2">
    <source>
        <dbReference type="EMBL" id="PIN08216.1"/>
    </source>
</evidence>
<evidence type="ECO:0000256" key="1">
    <source>
        <dbReference type="SAM" id="MobiDB-lite"/>
    </source>
</evidence>
<reference evidence="3" key="1">
    <citation type="journal article" date="2018" name="Gigascience">
        <title>Genome assembly of the Pink Ipe (Handroanthus impetiginosus, Bignoniaceae), a highly valued, ecologically keystone Neotropical timber forest tree.</title>
        <authorList>
            <person name="Silva-Junior O.B."/>
            <person name="Grattapaglia D."/>
            <person name="Novaes E."/>
            <person name="Collevatti R.G."/>
        </authorList>
    </citation>
    <scope>NUCLEOTIDE SEQUENCE [LARGE SCALE GENOMIC DNA]</scope>
    <source>
        <strain evidence="3">cv. UFG-1</strain>
    </source>
</reference>
<evidence type="ECO:0000313" key="3">
    <source>
        <dbReference type="Proteomes" id="UP000231279"/>
    </source>
</evidence>
<accession>A0A2G9GSI2</accession>
<keyword evidence="3" id="KW-1185">Reference proteome</keyword>
<protein>
    <submittedName>
        <fullName evidence="2">Uncharacterized protein</fullName>
    </submittedName>
</protein>
<dbReference type="AlphaFoldDB" id="A0A2G9GSI2"/>
<dbReference type="EMBL" id="NKXS01003873">
    <property type="protein sequence ID" value="PIN08216.1"/>
    <property type="molecule type" value="Genomic_DNA"/>
</dbReference>